<reference evidence="2" key="1">
    <citation type="submission" date="2020-08" db="EMBL/GenBank/DDBJ databases">
        <title>Genome public.</title>
        <authorList>
            <person name="Liu C."/>
            <person name="Sun Q."/>
        </authorList>
    </citation>
    <scope>NUCLEOTIDE SEQUENCE</scope>
    <source>
        <strain evidence="2">NSJ-28</strain>
    </source>
</reference>
<evidence type="ECO:0000313" key="2">
    <source>
        <dbReference type="EMBL" id="MBC5725625.1"/>
    </source>
</evidence>
<organism evidence="2 3">
    <name type="scientific">Agathobaculum faecis</name>
    <dbReference type="NCBI Taxonomy" id="2763013"/>
    <lineage>
        <taxon>Bacteria</taxon>
        <taxon>Bacillati</taxon>
        <taxon>Bacillota</taxon>
        <taxon>Clostridia</taxon>
        <taxon>Eubacteriales</taxon>
        <taxon>Butyricicoccaceae</taxon>
        <taxon>Agathobaculum</taxon>
    </lineage>
</organism>
<keyword evidence="1" id="KW-0472">Membrane</keyword>
<evidence type="ECO:0008006" key="4">
    <source>
        <dbReference type="Google" id="ProtNLM"/>
    </source>
</evidence>
<proteinExistence type="predicted"/>
<feature type="transmembrane region" description="Helical" evidence="1">
    <location>
        <begin position="99"/>
        <end position="120"/>
    </location>
</feature>
<keyword evidence="3" id="KW-1185">Reference proteome</keyword>
<evidence type="ECO:0000256" key="1">
    <source>
        <dbReference type="SAM" id="Phobius"/>
    </source>
</evidence>
<protein>
    <recommendedName>
        <fullName evidence="4">ABC transporter permease</fullName>
    </recommendedName>
</protein>
<dbReference type="Proteomes" id="UP000606499">
    <property type="component" value="Unassembled WGS sequence"/>
</dbReference>
<keyword evidence="1" id="KW-1133">Transmembrane helix</keyword>
<comment type="caution">
    <text evidence="2">The sequence shown here is derived from an EMBL/GenBank/DDBJ whole genome shotgun (WGS) entry which is preliminary data.</text>
</comment>
<accession>A0A923RYT4</accession>
<keyword evidence="1" id="KW-0812">Transmembrane</keyword>
<dbReference type="InterPro" id="IPR010540">
    <property type="entry name" value="CmpB_TMEM229"/>
</dbReference>
<gene>
    <name evidence="2" type="ORF">H8S45_09170</name>
</gene>
<dbReference type="EMBL" id="JACOPL010000007">
    <property type="protein sequence ID" value="MBC5725625.1"/>
    <property type="molecule type" value="Genomic_DNA"/>
</dbReference>
<name>A0A923RYT4_9FIRM</name>
<evidence type="ECO:0000313" key="3">
    <source>
        <dbReference type="Proteomes" id="UP000606499"/>
    </source>
</evidence>
<sequence>MKRSVVEHAVFGVLGGLVYMGIEVLWRGRSHPTMLLLGGVCFVVIGRLNERQGCAPPLWAQAAAGAAAVTLLELATGLIVNRWLGWNVWDYSDMPLNFMGQICLPYSLAWLLLSAVAARLEDGLHALANRIWIAVWR</sequence>
<feature type="transmembrane region" description="Helical" evidence="1">
    <location>
        <begin position="58"/>
        <end position="79"/>
    </location>
</feature>
<dbReference type="Pfam" id="PF06541">
    <property type="entry name" value="ABC_trans_CmpB"/>
    <property type="match status" value="1"/>
</dbReference>
<dbReference type="RefSeq" id="WP_054326719.1">
    <property type="nucleotide sequence ID" value="NZ_JACOPL010000007.1"/>
</dbReference>
<feature type="transmembrane region" description="Helical" evidence="1">
    <location>
        <begin position="32"/>
        <end position="49"/>
    </location>
</feature>
<feature type="transmembrane region" description="Helical" evidence="1">
    <location>
        <begin position="9"/>
        <end position="26"/>
    </location>
</feature>
<dbReference type="AlphaFoldDB" id="A0A923RYT4"/>